<evidence type="ECO:0000256" key="4">
    <source>
        <dbReference type="ARBA" id="ARBA00013036"/>
    </source>
</evidence>
<organism evidence="8">
    <name type="scientific">marine metagenome</name>
    <dbReference type="NCBI Taxonomy" id="408172"/>
    <lineage>
        <taxon>unclassified sequences</taxon>
        <taxon>metagenomes</taxon>
        <taxon>ecological metagenomes</taxon>
    </lineage>
</organism>
<dbReference type="EMBL" id="UINC01013142">
    <property type="protein sequence ID" value="SVA56963.1"/>
    <property type="molecule type" value="Genomic_DNA"/>
</dbReference>
<name>A0A381WYC9_9ZZZZ</name>
<gene>
    <name evidence="8" type="ORF">METZ01_LOCUS109817</name>
</gene>
<dbReference type="NCBIfam" id="NF003793">
    <property type="entry name" value="PRK05382.1"/>
    <property type="match status" value="1"/>
</dbReference>
<dbReference type="FunFam" id="3.60.150.10:FF:000001">
    <property type="entry name" value="Chorismate synthase"/>
    <property type="match status" value="1"/>
</dbReference>
<dbReference type="SUPFAM" id="SSF103263">
    <property type="entry name" value="Chorismate synthase, AroC"/>
    <property type="match status" value="1"/>
</dbReference>
<keyword evidence="5" id="KW-0028">Amino-acid biosynthesis</keyword>
<dbReference type="PANTHER" id="PTHR21085">
    <property type="entry name" value="CHORISMATE SYNTHASE"/>
    <property type="match status" value="1"/>
</dbReference>
<evidence type="ECO:0000256" key="5">
    <source>
        <dbReference type="ARBA" id="ARBA00022605"/>
    </source>
</evidence>
<proteinExistence type="inferred from homology"/>
<dbReference type="GO" id="GO:0005829">
    <property type="term" value="C:cytosol"/>
    <property type="evidence" value="ECO:0007669"/>
    <property type="project" value="TreeGrafter"/>
</dbReference>
<dbReference type="HAMAP" id="MF_00300">
    <property type="entry name" value="Chorismate_synth"/>
    <property type="match status" value="1"/>
</dbReference>
<reference evidence="8" key="1">
    <citation type="submission" date="2018-05" db="EMBL/GenBank/DDBJ databases">
        <authorList>
            <person name="Lanie J.A."/>
            <person name="Ng W.-L."/>
            <person name="Kazmierczak K.M."/>
            <person name="Andrzejewski T.M."/>
            <person name="Davidsen T.M."/>
            <person name="Wayne K.J."/>
            <person name="Tettelin H."/>
            <person name="Glass J.I."/>
            <person name="Rusch D."/>
            <person name="Podicherti R."/>
            <person name="Tsui H.-C.T."/>
            <person name="Winkler M.E."/>
        </authorList>
    </citation>
    <scope>NUCLEOTIDE SEQUENCE</scope>
</reference>
<dbReference type="CDD" id="cd07304">
    <property type="entry name" value="Chorismate_synthase"/>
    <property type="match status" value="1"/>
</dbReference>
<accession>A0A381WYC9</accession>
<evidence type="ECO:0000256" key="1">
    <source>
        <dbReference type="ARBA" id="ARBA00005044"/>
    </source>
</evidence>
<dbReference type="InterPro" id="IPR035904">
    <property type="entry name" value="Chorismate_synth_AroC_sf"/>
</dbReference>
<dbReference type="InterPro" id="IPR000453">
    <property type="entry name" value="Chorismate_synth"/>
</dbReference>
<protein>
    <recommendedName>
        <fullName evidence="4">chorismate synthase</fullName>
        <ecNumber evidence="4">4.2.3.5</ecNumber>
    </recommendedName>
</protein>
<dbReference type="GO" id="GO:0009423">
    <property type="term" value="P:chorismate biosynthetic process"/>
    <property type="evidence" value="ECO:0007669"/>
    <property type="project" value="UniProtKB-UniPathway"/>
</dbReference>
<dbReference type="PIRSF" id="PIRSF001456">
    <property type="entry name" value="Chorismate_synth"/>
    <property type="match status" value="1"/>
</dbReference>
<sequence length="365" mass="39329">MSGNTFGKLFTLTSAGESHGDSLLGIVDGCPPGMSLSEEDLQGDLDLRKPGSSRHTTQRRESDEVKIVSGTFEGVTTGTPIGLVIQNTDQRPKDYSQIANTFRPGHADYTYQQKYGIRDYRGGGRSSARETAIRVAAGGIAKKYLRENYGIEIRGYLAQLGPIEIENFDWDEVHQNPFFCPDATKVAEMESYMDNLRKSGDSIGARINVVASNMITGLGEPIFDRLDAEIAHAMMCINAAKGVEIGAGFDVVSQKGTEHRDSITPDGFTSNNAGGILGGISSGQDILVSIALKPTSSIRLNVESIDKQGKETQVSTTGRHDPCVGIRATPIAEAMLALTLMDHALRHRAQNLNVKSTTPNIAAKK</sequence>
<comment type="pathway">
    <text evidence="1">Metabolic intermediate biosynthesis; chorismate biosynthesis; chorismate from D-erythrose 4-phosphate and phosphoenolpyruvate: step 7/7.</text>
</comment>
<dbReference type="GO" id="GO:0009073">
    <property type="term" value="P:aromatic amino acid family biosynthetic process"/>
    <property type="evidence" value="ECO:0007669"/>
    <property type="project" value="UniProtKB-KW"/>
</dbReference>
<evidence type="ECO:0000256" key="6">
    <source>
        <dbReference type="ARBA" id="ARBA00023141"/>
    </source>
</evidence>
<dbReference type="GO" id="GO:0004107">
    <property type="term" value="F:chorismate synthase activity"/>
    <property type="evidence" value="ECO:0007669"/>
    <property type="project" value="UniProtKB-EC"/>
</dbReference>
<comment type="subunit">
    <text evidence="3">Homotetramer.</text>
</comment>
<keyword evidence="7" id="KW-0456">Lyase</keyword>
<evidence type="ECO:0000256" key="2">
    <source>
        <dbReference type="ARBA" id="ARBA00008014"/>
    </source>
</evidence>
<evidence type="ECO:0000256" key="7">
    <source>
        <dbReference type="ARBA" id="ARBA00023239"/>
    </source>
</evidence>
<evidence type="ECO:0000256" key="3">
    <source>
        <dbReference type="ARBA" id="ARBA00011881"/>
    </source>
</evidence>
<dbReference type="Gene3D" id="3.60.150.10">
    <property type="entry name" value="Chorismate synthase AroC"/>
    <property type="match status" value="1"/>
</dbReference>
<dbReference type="GO" id="GO:0008652">
    <property type="term" value="P:amino acid biosynthetic process"/>
    <property type="evidence" value="ECO:0007669"/>
    <property type="project" value="UniProtKB-KW"/>
</dbReference>
<comment type="similarity">
    <text evidence="2">Belongs to the chorismate synthase family.</text>
</comment>
<keyword evidence="6" id="KW-0057">Aromatic amino acid biosynthesis</keyword>
<dbReference type="GO" id="GO:0010181">
    <property type="term" value="F:FMN binding"/>
    <property type="evidence" value="ECO:0007669"/>
    <property type="project" value="TreeGrafter"/>
</dbReference>
<dbReference type="AlphaFoldDB" id="A0A381WYC9"/>
<dbReference type="UniPathway" id="UPA00053">
    <property type="reaction ID" value="UER00090"/>
</dbReference>
<dbReference type="NCBIfam" id="TIGR00033">
    <property type="entry name" value="aroC"/>
    <property type="match status" value="1"/>
</dbReference>
<dbReference type="Pfam" id="PF01264">
    <property type="entry name" value="Chorismate_synt"/>
    <property type="match status" value="1"/>
</dbReference>
<dbReference type="InterPro" id="IPR020541">
    <property type="entry name" value="Chorismate_synthase_CS"/>
</dbReference>
<evidence type="ECO:0000313" key="8">
    <source>
        <dbReference type="EMBL" id="SVA56963.1"/>
    </source>
</evidence>
<dbReference type="PANTHER" id="PTHR21085:SF0">
    <property type="entry name" value="CHORISMATE SYNTHASE"/>
    <property type="match status" value="1"/>
</dbReference>
<dbReference type="PROSITE" id="PS00789">
    <property type="entry name" value="CHORISMATE_SYNTHASE_3"/>
    <property type="match status" value="1"/>
</dbReference>
<dbReference type="PROSITE" id="PS00787">
    <property type="entry name" value="CHORISMATE_SYNTHASE_1"/>
    <property type="match status" value="1"/>
</dbReference>
<dbReference type="EC" id="4.2.3.5" evidence="4"/>